<accession>A0A250WT47</accession>
<evidence type="ECO:0000256" key="3">
    <source>
        <dbReference type="ARBA" id="ARBA00022729"/>
    </source>
</evidence>
<feature type="transmembrane region" description="Helical" evidence="6">
    <location>
        <begin position="180"/>
        <end position="199"/>
    </location>
</feature>
<dbReference type="GO" id="GO:0005794">
    <property type="term" value="C:Golgi apparatus"/>
    <property type="evidence" value="ECO:0007669"/>
    <property type="project" value="TreeGrafter"/>
</dbReference>
<feature type="transmembrane region" description="Helical" evidence="6">
    <location>
        <begin position="283"/>
        <end position="301"/>
    </location>
</feature>
<reference evidence="10 11" key="1">
    <citation type="submission" date="2017-08" db="EMBL/GenBank/DDBJ databases">
        <title>Acidophilic green algal genome provides insights into adaptation to an acidic environment.</title>
        <authorList>
            <person name="Hirooka S."/>
            <person name="Hirose Y."/>
            <person name="Kanesaki Y."/>
            <person name="Higuchi S."/>
            <person name="Fujiwara T."/>
            <person name="Onuma R."/>
            <person name="Era A."/>
            <person name="Ohbayashi R."/>
            <person name="Uzuka A."/>
            <person name="Nozaki H."/>
            <person name="Yoshikawa H."/>
            <person name="Miyagishima S.Y."/>
        </authorList>
    </citation>
    <scope>NUCLEOTIDE SEQUENCE [LARGE SCALE GENOMIC DNA]</scope>
    <source>
        <strain evidence="10 11">NIES-2499</strain>
    </source>
</reference>
<feature type="chain" id="PRO_5012513023" description="Intimal thickness related receptor IRP domain-containing protein" evidence="7">
    <location>
        <begin position="21"/>
        <end position="431"/>
    </location>
</feature>
<feature type="domain" description="GOST seven transmembrane" evidence="8">
    <location>
        <begin position="178"/>
        <end position="417"/>
    </location>
</feature>
<dbReference type="EMBL" id="BEGY01000005">
    <property type="protein sequence ID" value="GAX74003.1"/>
    <property type="molecule type" value="Genomic_DNA"/>
</dbReference>
<dbReference type="AlphaFoldDB" id="A0A250WT47"/>
<organism evidence="10 11">
    <name type="scientific">Chlamydomonas eustigma</name>
    <dbReference type="NCBI Taxonomy" id="1157962"/>
    <lineage>
        <taxon>Eukaryota</taxon>
        <taxon>Viridiplantae</taxon>
        <taxon>Chlorophyta</taxon>
        <taxon>core chlorophytes</taxon>
        <taxon>Chlorophyceae</taxon>
        <taxon>CS clade</taxon>
        <taxon>Chlamydomonadales</taxon>
        <taxon>Chlamydomonadaceae</taxon>
        <taxon>Chlamydomonas</taxon>
    </lineage>
</organism>
<feature type="signal peptide" evidence="7">
    <location>
        <begin position="1"/>
        <end position="20"/>
    </location>
</feature>
<comment type="subcellular location">
    <subcellularLocation>
        <location evidence="1">Membrane</location>
        <topology evidence="1">Multi-pass membrane protein</topology>
    </subcellularLocation>
</comment>
<dbReference type="InterPro" id="IPR054103">
    <property type="entry name" value="CAND6-7_N"/>
</dbReference>
<keyword evidence="11" id="KW-1185">Reference proteome</keyword>
<keyword evidence="3 7" id="KW-0732">Signal</keyword>
<keyword evidence="4 6" id="KW-1133">Transmembrane helix</keyword>
<feature type="domain" description="CAND6/7 N-terminal" evidence="9">
    <location>
        <begin position="28"/>
        <end position="160"/>
    </location>
</feature>
<dbReference type="PANTHER" id="PTHR21229">
    <property type="entry name" value="LUNG SEVEN TRANSMEMBRANE RECEPTOR"/>
    <property type="match status" value="1"/>
</dbReference>
<evidence type="ECO:0008006" key="12">
    <source>
        <dbReference type="Google" id="ProtNLM"/>
    </source>
</evidence>
<evidence type="ECO:0000256" key="1">
    <source>
        <dbReference type="ARBA" id="ARBA00004141"/>
    </source>
</evidence>
<evidence type="ECO:0000256" key="2">
    <source>
        <dbReference type="ARBA" id="ARBA00022692"/>
    </source>
</evidence>
<feature type="transmembrane region" description="Helical" evidence="6">
    <location>
        <begin position="245"/>
        <end position="271"/>
    </location>
</feature>
<dbReference type="OrthoDB" id="29657at2759"/>
<dbReference type="Pfam" id="PF06814">
    <property type="entry name" value="GOST_TM"/>
    <property type="match status" value="1"/>
</dbReference>
<evidence type="ECO:0000259" key="8">
    <source>
        <dbReference type="Pfam" id="PF06814"/>
    </source>
</evidence>
<feature type="transmembrane region" description="Helical" evidence="6">
    <location>
        <begin position="359"/>
        <end position="381"/>
    </location>
</feature>
<gene>
    <name evidence="10" type="ORF">CEUSTIGMA_g1453.t1</name>
</gene>
<evidence type="ECO:0000256" key="6">
    <source>
        <dbReference type="SAM" id="Phobius"/>
    </source>
</evidence>
<evidence type="ECO:0000313" key="11">
    <source>
        <dbReference type="Proteomes" id="UP000232323"/>
    </source>
</evidence>
<evidence type="ECO:0000256" key="5">
    <source>
        <dbReference type="ARBA" id="ARBA00023136"/>
    </source>
</evidence>
<sequence>MYYLLGILVCALFQLPTLDAKITHSFVSVDDRKLIPLSEAFGFAVGGKLTFKISSIDIYQQHTTEVEPNYDNMGFFLSPMEADTALEADLADDTQCILNTIERNSLPMFSDSAIRKVIKRTATEADFEFTLENGGLFYLYFANCDKDTPVSFDMHIEMYNLDKDGHRNYLSVGEIELEPLYWVMFSLFTVITGAWCAYVWTQREHAQRIHFLMGVLCFFKSLTVLSQAIMTHHISLTGHADGWNIAYYIFTFFRGVLFFTVIVLIGTGWSYMKPFLGDREKRILMVVIPLQVFANIAIIIMDEESPSVRDWFTWRDVFHLIDIVCCCAILFPIVWSIKHLREASQTDGKAARNLEKLQLFRQFYIMVVVYIYFTRIVVYLLRSTVSEYEWLSEAADQLATLAFYVWTAVSFRPHAANPYLRLQTTESEIEL</sequence>
<dbReference type="InterPro" id="IPR009637">
    <property type="entry name" value="GPR107/GPR108-like"/>
</dbReference>
<dbReference type="GO" id="GO:0016020">
    <property type="term" value="C:membrane"/>
    <property type="evidence" value="ECO:0007669"/>
    <property type="project" value="UniProtKB-SubCell"/>
</dbReference>
<name>A0A250WT47_9CHLO</name>
<dbReference type="Pfam" id="PF21904">
    <property type="entry name" value="CAND6-7_N"/>
    <property type="match status" value="1"/>
</dbReference>
<dbReference type="InterPro" id="IPR053937">
    <property type="entry name" value="GOST_TM"/>
</dbReference>
<feature type="transmembrane region" description="Helical" evidence="6">
    <location>
        <begin position="211"/>
        <end position="230"/>
    </location>
</feature>
<feature type="transmembrane region" description="Helical" evidence="6">
    <location>
        <begin position="317"/>
        <end position="338"/>
    </location>
</feature>
<dbReference type="Proteomes" id="UP000232323">
    <property type="component" value="Unassembled WGS sequence"/>
</dbReference>
<evidence type="ECO:0000313" key="10">
    <source>
        <dbReference type="EMBL" id="GAX74003.1"/>
    </source>
</evidence>
<protein>
    <recommendedName>
        <fullName evidence="12">Intimal thickness related receptor IRP domain-containing protein</fullName>
    </recommendedName>
</protein>
<dbReference type="PANTHER" id="PTHR21229:SF2">
    <property type="entry name" value="RE59932P"/>
    <property type="match status" value="1"/>
</dbReference>
<proteinExistence type="predicted"/>
<keyword evidence="2 6" id="KW-0812">Transmembrane</keyword>
<keyword evidence="5 6" id="KW-0472">Membrane</keyword>
<evidence type="ECO:0000259" key="9">
    <source>
        <dbReference type="Pfam" id="PF21904"/>
    </source>
</evidence>
<evidence type="ECO:0000256" key="7">
    <source>
        <dbReference type="SAM" id="SignalP"/>
    </source>
</evidence>
<comment type="caution">
    <text evidence="10">The sequence shown here is derived from an EMBL/GenBank/DDBJ whole genome shotgun (WGS) entry which is preliminary data.</text>
</comment>
<evidence type="ECO:0000256" key="4">
    <source>
        <dbReference type="ARBA" id="ARBA00022989"/>
    </source>
</evidence>